<evidence type="ECO:0000259" key="1">
    <source>
        <dbReference type="Pfam" id="PF01494"/>
    </source>
</evidence>
<proteinExistence type="predicted"/>
<gene>
    <name evidence="2" type="ORF">GCM10022231_29220</name>
</gene>
<keyword evidence="2" id="KW-0560">Oxidoreductase</keyword>
<dbReference type="EMBL" id="BAAAZW010000009">
    <property type="protein sequence ID" value="GAA3966494.1"/>
    <property type="molecule type" value="Genomic_DNA"/>
</dbReference>
<keyword evidence="2" id="KW-0503">Monooxygenase</keyword>
<dbReference type="InterPro" id="IPR051704">
    <property type="entry name" value="FAD_aromatic-hydroxylase"/>
</dbReference>
<dbReference type="GO" id="GO:0004497">
    <property type="term" value="F:monooxygenase activity"/>
    <property type="evidence" value="ECO:0007669"/>
    <property type="project" value="UniProtKB-KW"/>
</dbReference>
<dbReference type="Pfam" id="PF01494">
    <property type="entry name" value="FAD_binding_3"/>
    <property type="match status" value="1"/>
</dbReference>
<dbReference type="InterPro" id="IPR036188">
    <property type="entry name" value="FAD/NAD-bd_sf"/>
</dbReference>
<feature type="domain" description="FAD-binding" evidence="1">
    <location>
        <begin position="4"/>
        <end position="315"/>
    </location>
</feature>
<dbReference type="PANTHER" id="PTHR46865:SF2">
    <property type="entry name" value="MONOOXYGENASE"/>
    <property type="match status" value="1"/>
</dbReference>
<keyword evidence="3" id="KW-1185">Reference proteome</keyword>
<evidence type="ECO:0000313" key="2">
    <source>
        <dbReference type="EMBL" id="GAA3966494.1"/>
    </source>
</evidence>
<dbReference type="Gene3D" id="3.50.50.60">
    <property type="entry name" value="FAD/NAD(P)-binding domain"/>
    <property type="match status" value="1"/>
</dbReference>
<evidence type="ECO:0000313" key="3">
    <source>
        <dbReference type="Proteomes" id="UP001418444"/>
    </source>
</evidence>
<organism evidence="2 3">
    <name type="scientific">Gordonia caeni</name>
    <dbReference type="NCBI Taxonomy" id="1007097"/>
    <lineage>
        <taxon>Bacteria</taxon>
        <taxon>Bacillati</taxon>
        <taxon>Actinomycetota</taxon>
        <taxon>Actinomycetes</taxon>
        <taxon>Mycobacteriales</taxon>
        <taxon>Gordoniaceae</taxon>
        <taxon>Gordonia</taxon>
    </lineage>
</organism>
<comment type="caution">
    <text evidence="2">The sequence shown here is derived from an EMBL/GenBank/DDBJ whole genome shotgun (WGS) entry which is preliminary data.</text>
</comment>
<sequence>MIDSVLISGAGIAGPVLASLLARRGVHVTVVEIADGVRPGGQAVDLRGAGRTVLDRMGLLDRARALSLQQEGIAEVDSTGRHLSEMRVSDFGGEGIVSEIEILRGDLADLLVADSKDHGAEYRFGTRISGLSPAGDQVQVELDDRSVCLVDLVVGADGPHSATRKLVFGPEEQFVRPLGGYMAWFTAPEGESLDGWYAMYNHPGGLVASQRPGREDGTAKASLSFASEPLVFDRHDPDEQRALLRTRFAGAGWRTPELLAAADVADDFYLDALVQVHMAEWSRDRVTLIGDAAYCPSPLTGLGTSLALVGAYILAGEVTSQPDLQVALQRYDELARPYVTTAQELPPGGMRSFAPNSRLAIWLRIATTRLMVSRPLRPLARRMFFSKAEAVTLPEYTVD</sequence>
<dbReference type="PRINTS" id="PR00420">
    <property type="entry name" value="RNGMNOXGNASE"/>
</dbReference>
<dbReference type="InterPro" id="IPR002938">
    <property type="entry name" value="FAD-bd"/>
</dbReference>
<name>A0ABP7PJK7_9ACTN</name>
<reference evidence="3" key="1">
    <citation type="journal article" date="2019" name="Int. J. Syst. Evol. Microbiol.">
        <title>The Global Catalogue of Microorganisms (GCM) 10K type strain sequencing project: providing services to taxonomists for standard genome sequencing and annotation.</title>
        <authorList>
            <consortium name="The Broad Institute Genomics Platform"/>
            <consortium name="The Broad Institute Genome Sequencing Center for Infectious Disease"/>
            <person name="Wu L."/>
            <person name="Ma J."/>
        </authorList>
    </citation>
    <scope>NUCLEOTIDE SEQUENCE [LARGE SCALE GENOMIC DNA]</scope>
    <source>
        <strain evidence="3">JCM 16923</strain>
    </source>
</reference>
<protein>
    <submittedName>
        <fullName evidence="2">FAD-dependent monooxygenase</fullName>
    </submittedName>
</protein>
<dbReference type="Proteomes" id="UP001418444">
    <property type="component" value="Unassembled WGS sequence"/>
</dbReference>
<accession>A0ABP7PJK7</accession>
<dbReference type="Gene3D" id="3.30.9.10">
    <property type="entry name" value="D-Amino Acid Oxidase, subunit A, domain 2"/>
    <property type="match status" value="1"/>
</dbReference>
<dbReference type="PANTHER" id="PTHR46865">
    <property type="entry name" value="OXIDOREDUCTASE-RELATED"/>
    <property type="match status" value="1"/>
</dbReference>
<dbReference type="SUPFAM" id="SSF51905">
    <property type="entry name" value="FAD/NAD(P)-binding domain"/>
    <property type="match status" value="1"/>
</dbReference>